<dbReference type="EMBL" id="JAAOAN010000664">
    <property type="protein sequence ID" value="KAF5701738.1"/>
    <property type="molecule type" value="Genomic_DNA"/>
</dbReference>
<feature type="compositionally biased region" description="Basic and acidic residues" evidence="1">
    <location>
        <begin position="296"/>
        <end position="305"/>
    </location>
</feature>
<feature type="compositionally biased region" description="Acidic residues" evidence="1">
    <location>
        <begin position="306"/>
        <end position="317"/>
    </location>
</feature>
<name>A0A8H5XX30_9HYPO</name>
<evidence type="ECO:0000256" key="1">
    <source>
        <dbReference type="SAM" id="MobiDB-lite"/>
    </source>
</evidence>
<comment type="caution">
    <text evidence="2">The sequence shown here is derived from an EMBL/GenBank/DDBJ whole genome shotgun (WGS) entry which is preliminary data.</text>
</comment>
<feature type="region of interest" description="Disordered" evidence="1">
    <location>
        <begin position="238"/>
        <end position="317"/>
    </location>
</feature>
<evidence type="ECO:0000313" key="3">
    <source>
        <dbReference type="Proteomes" id="UP000544331"/>
    </source>
</evidence>
<dbReference type="OrthoDB" id="4904114at2759"/>
<proteinExistence type="predicted"/>
<accession>A0A8H5XX30</accession>
<keyword evidence="3" id="KW-1185">Reference proteome</keyword>
<sequence>MRRHFSEVADNCCPNIEILPRRGHIEKHFDYVYLQTWTSGSRRRYWIIERNGNLLRPVDGEEIQNHLRAVHEREQKQGQDEESRALQPTSVPPQLSYAEQWPWIERTGWDQTYSDKGRRKVLAALITMDSCPSGQAYLLARQGISGLTEGLVSSTEDEMKIAALVKLVDPMLDRREETARETGRSILCWLRSTRALSTYLKPFTLVRHPSLMKKYRLLFKKFLCMVFGLYRMSSSAHLKTNRGDTNDGVGEQGANESAEEDDGDESEEDETEGEDEASDDGNQGNDDSWGNVPKEAPIDNSHETASEDSDDETFADETECNGEDAAAFLHGIHRQTEGAFENDRQAILDRLRGRSDISKDNNLGRSQSRVRQLGDQLERWRIVGCQLCYASDEPDLDHDLENCTRADSARARQLLAWLESLRLDRFGPIYGFCSLCHEADELCREWVTMCRIRSASTEESKTHWKEVFSSATGPDSLCNNKQAVRRTIAALCAFDNQILAEGRAAEWFERRIPLGET</sequence>
<gene>
    <name evidence="2" type="ORF">FMUND_13775</name>
</gene>
<dbReference type="AlphaFoldDB" id="A0A8H5XX30"/>
<evidence type="ECO:0000313" key="2">
    <source>
        <dbReference type="EMBL" id="KAF5701738.1"/>
    </source>
</evidence>
<feature type="region of interest" description="Disordered" evidence="1">
    <location>
        <begin position="71"/>
        <end position="93"/>
    </location>
</feature>
<organism evidence="2 3">
    <name type="scientific">Fusarium mundagurra</name>
    <dbReference type="NCBI Taxonomy" id="1567541"/>
    <lineage>
        <taxon>Eukaryota</taxon>
        <taxon>Fungi</taxon>
        <taxon>Dikarya</taxon>
        <taxon>Ascomycota</taxon>
        <taxon>Pezizomycotina</taxon>
        <taxon>Sordariomycetes</taxon>
        <taxon>Hypocreomycetidae</taxon>
        <taxon>Hypocreales</taxon>
        <taxon>Nectriaceae</taxon>
        <taxon>Fusarium</taxon>
        <taxon>Fusarium fujikuroi species complex</taxon>
    </lineage>
</organism>
<reference evidence="2 3" key="1">
    <citation type="submission" date="2020-05" db="EMBL/GenBank/DDBJ databases">
        <title>Identification and distribution of gene clusters putatively required for synthesis of sphingolipid metabolism inhibitors in phylogenetically diverse species of the filamentous fungus Fusarium.</title>
        <authorList>
            <person name="Kim H.-S."/>
            <person name="Busman M."/>
            <person name="Brown D.W."/>
            <person name="Divon H."/>
            <person name="Uhlig S."/>
            <person name="Proctor R.H."/>
        </authorList>
    </citation>
    <scope>NUCLEOTIDE SEQUENCE [LARGE SCALE GENOMIC DNA]</scope>
    <source>
        <strain evidence="2 3">NRRL 66235</strain>
    </source>
</reference>
<protein>
    <submittedName>
        <fullName evidence="2">Telomere-associated helicase</fullName>
    </submittedName>
</protein>
<dbReference type="Proteomes" id="UP000544331">
    <property type="component" value="Unassembled WGS sequence"/>
</dbReference>
<feature type="compositionally biased region" description="Basic and acidic residues" evidence="1">
    <location>
        <begin position="71"/>
        <end position="84"/>
    </location>
</feature>
<feature type="compositionally biased region" description="Acidic residues" evidence="1">
    <location>
        <begin position="257"/>
        <end position="279"/>
    </location>
</feature>